<keyword evidence="6" id="KW-0067">ATP-binding</keyword>
<dbReference type="InterPro" id="IPR050205">
    <property type="entry name" value="CDPK_Ser/Thr_kinases"/>
</dbReference>
<dbReference type="EMBL" id="CAJJDN010000007">
    <property type="protein sequence ID" value="CAD8053609.1"/>
    <property type="molecule type" value="Genomic_DNA"/>
</dbReference>
<keyword evidence="12" id="KW-1185">Reference proteome</keyword>
<evidence type="ECO:0000256" key="3">
    <source>
        <dbReference type="ARBA" id="ARBA00022679"/>
    </source>
</evidence>
<gene>
    <name evidence="11" type="ORF">PSON_ATCC_30995.1.T0070444</name>
</gene>
<protein>
    <recommendedName>
        <fullName evidence="13">Protein kinase domain-containing protein</fullName>
    </recommendedName>
</protein>
<dbReference type="Pfam" id="PF00069">
    <property type="entry name" value="Pkinase"/>
    <property type="match status" value="1"/>
</dbReference>
<evidence type="ECO:0000313" key="11">
    <source>
        <dbReference type="EMBL" id="CAD8053609.1"/>
    </source>
</evidence>
<evidence type="ECO:0000256" key="1">
    <source>
        <dbReference type="ARBA" id="ARBA00001946"/>
    </source>
</evidence>
<comment type="caution">
    <text evidence="11">The sequence shown here is derived from an EMBL/GenBank/DDBJ whole genome shotgun (WGS) entry which is preliminary data.</text>
</comment>
<keyword evidence="3" id="KW-0808">Transferase</keyword>
<dbReference type="PROSITE" id="PS50011">
    <property type="entry name" value="PROTEIN_KINASE_DOM"/>
    <property type="match status" value="1"/>
</dbReference>
<reference evidence="11" key="1">
    <citation type="submission" date="2021-01" db="EMBL/GenBank/DDBJ databases">
        <authorList>
            <consortium name="Genoscope - CEA"/>
            <person name="William W."/>
        </authorList>
    </citation>
    <scope>NUCLEOTIDE SEQUENCE</scope>
</reference>
<feature type="domain" description="EF-hand" evidence="10">
    <location>
        <begin position="313"/>
        <end position="330"/>
    </location>
</feature>
<comment type="cofactor">
    <cofactor evidence="1">
        <name>Mg(2+)</name>
        <dbReference type="ChEBI" id="CHEBI:18420"/>
    </cofactor>
</comment>
<dbReference type="GO" id="GO:0005524">
    <property type="term" value="F:ATP binding"/>
    <property type="evidence" value="ECO:0007669"/>
    <property type="project" value="UniProtKB-KW"/>
</dbReference>
<keyword evidence="4" id="KW-0547">Nucleotide-binding</keyword>
<accession>A0A8S1KE84</accession>
<evidence type="ECO:0000313" key="12">
    <source>
        <dbReference type="Proteomes" id="UP000692954"/>
    </source>
</evidence>
<feature type="domain" description="Protein kinase" evidence="9">
    <location>
        <begin position="1"/>
        <end position="237"/>
    </location>
</feature>
<dbReference type="InterPro" id="IPR000719">
    <property type="entry name" value="Prot_kinase_dom"/>
</dbReference>
<evidence type="ECO:0000256" key="5">
    <source>
        <dbReference type="ARBA" id="ARBA00022777"/>
    </source>
</evidence>
<dbReference type="PANTHER" id="PTHR24349">
    <property type="entry name" value="SERINE/THREONINE-PROTEIN KINASE"/>
    <property type="match status" value="1"/>
</dbReference>
<evidence type="ECO:0000256" key="4">
    <source>
        <dbReference type="ARBA" id="ARBA00022741"/>
    </source>
</evidence>
<name>A0A8S1KE84_9CILI</name>
<evidence type="ECO:0000259" key="10">
    <source>
        <dbReference type="PROSITE" id="PS50222"/>
    </source>
</evidence>
<dbReference type="GO" id="GO:0005509">
    <property type="term" value="F:calcium ion binding"/>
    <property type="evidence" value="ECO:0007669"/>
    <property type="project" value="InterPro"/>
</dbReference>
<evidence type="ECO:0008006" key="13">
    <source>
        <dbReference type="Google" id="ProtNLM"/>
    </source>
</evidence>
<organism evidence="11 12">
    <name type="scientific">Paramecium sonneborni</name>
    <dbReference type="NCBI Taxonomy" id="65129"/>
    <lineage>
        <taxon>Eukaryota</taxon>
        <taxon>Sar</taxon>
        <taxon>Alveolata</taxon>
        <taxon>Ciliophora</taxon>
        <taxon>Intramacronucleata</taxon>
        <taxon>Oligohymenophorea</taxon>
        <taxon>Peniculida</taxon>
        <taxon>Parameciidae</taxon>
        <taxon>Paramecium</taxon>
    </lineage>
</organism>
<evidence type="ECO:0000256" key="7">
    <source>
        <dbReference type="ARBA" id="ARBA00024334"/>
    </source>
</evidence>
<evidence type="ECO:0000259" key="9">
    <source>
        <dbReference type="PROSITE" id="PS50011"/>
    </source>
</evidence>
<dbReference type="InterPro" id="IPR002048">
    <property type="entry name" value="EF_hand_dom"/>
</dbReference>
<proteinExistence type="inferred from homology"/>
<evidence type="ECO:0000256" key="6">
    <source>
        <dbReference type="ARBA" id="ARBA00022840"/>
    </source>
</evidence>
<dbReference type="AlphaFoldDB" id="A0A8S1KE84"/>
<keyword evidence="5" id="KW-0418">Kinase</keyword>
<dbReference type="PROSITE" id="PS50222">
    <property type="entry name" value="EF_HAND_2"/>
    <property type="match status" value="1"/>
</dbReference>
<evidence type="ECO:0000256" key="2">
    <source>
        <dbReference type="ARBA" id="ARBA00022527"/>
    </source>
</evidence>
<comment type="similarity">
    <text evidence="7">Belongs to the protein kinase superfamily. Ser/Thr protein kinase family. CDPK subfamily.</text>
</comment>
<keyword evidence="2" id="KW-0723">Serine/threonine-protein kinase</keyword>
<feature type="region of interest" description="Disordered" evidence="8">
    <location>
        <begin position="1"/>
        <end position="28"/>
    </location>
</feature>
<sequence length="330" mass="39022">MEVEQKLKSSKSNPNEQSKESRQIQNKGSLSEHEAYEIFLQIIQALNYGHSNGTCHKYLKPENLLFLIMADNFPIKVIDFGLNTLFEDSITLLLLKRISQKVTMKTKVRTPYYISPEVFKRNCDELQILILKFLVLFKKEIIQQKYQSCKFLVFQLKVLQHMIISSGIQIQEQGIIKIIYIIFQNISGILSSFTQMDERIQQANKIKRLKKLDQLLLNLNQMNRKLQIYANYLNYWIKMVRESRLLQNQGRVQLEQVIHNKSDQQIQLNVWLLMETEQSTILNQAFEMLDSRWKWQNKQKGTLTVLGQSEKIVDEKYWDELIREADKNGD</sequence>
<dbReference type="GO" id="GO:0004674">
    <property type="term" value="F:protein serine/threonine kinase activity"/>
    <property type="evidence" value="ECO:0007669"/>
    <property type="project" value="UniProtKB-KW"/>
</dbReference>
<evidence type="ECO:0000256" key="8">
    <source>
        <dbReference type="SAM" id="MobiDB-lite"/>
    </source>
</evidence>
<dbReference type="Proteomes" id="UP000692954">
    <property type="component" value="Unassembled WGS sequence"/>
</dbReference>